<dbReference type="Gene3D" id="3.30.559.30">
    <property type="entry name" value="Nonribosomal peptide synthetase, condensation domain"/>
    <property type="match status" value="1"/>
</dbReference>
<name>A0ABU4U538_9PSEU</name>
<evidence type="ECO:0000256" key="2">
    <source>
        <dbReference type="ARBA" id="ARBA00005102"/>
    </source>
</evidence>
<reference evidence="10 11" key="1">
    <citation type="submission" date="2023-11" db="EMBL/GenBank/DDBJ databases">
        <title>Lentzea sokolovensis, sp. nov., Lentzea kristufkii, sp. nov., and Lentzea miocenensis, sp. nov., rare actinobacteria from Sokolov Coal Basin, Miocene lacustrine sediment, Czech Republic.</title>
        <authorList>
            <person name="Lara A."/>
            <person name="Kotroba L."/>
            <person name="Nouioui I."/>
            <person name="Neumann-Schaal M."/>
            <person name="Mast Y."/>
            <person name="Chronakova A."/>
        </authorList>
    </citation>
    <scope>NUCLEOTIDE SEQUENCE [LARGE SCALE GENOMIC DNA]</scope>
    <source>
        <strain evidence="10 11">BCCO 10_0798</strain>
    </source>
</reference>
<dbReference type="InterPro" id="IPR009081">
    <property type="entry name" value="PP-bd_ACP"/>
</dbReference>
<evidence type="ECO:0000256" key="6">
    <source>
        <dbReference type="ARBA" id="ARBA00022553"/>
    </source>
</evidence>
<dbReference type="SUPFAM" id="SSF47336">
    <property type="entry name" value="ACP-like"/>
    <property type="match status" value="2"/>
</dbReference>
<dbReference type="InterPro" id="IPR020806">
    <property type="entry name" value="PKS_PP-bd"/>
</dbReference>
<evidence type="ECO:0000256" key="7">
    <source>
        <dbReference type="ARBA" id="ARBA00022598"/>
    </source>
</evidence>
<accession>A0ABU4U538</accession>
<dbReference type="RefSeq" id="WP_319989422.1">
    <property type="nucleotide sequence ID" value="NZ_JAXAVV010000031.1"/>
</dbReference>
<dbReference type="InterPro" id="IPR025110">
    <property type="entry name" value="AMP-bd_C"/>
</dbReference>
<comment type="caution">
    <text evidence="10">The sequence shown here is derived from an EMBL/GenBank/DDBJ whole genome shotgun (WGS) entry which is preliminary data.</text>
</comment>
<dbReference type="SUPFAM" id="SSF52777">
    <property type="entry name" value="CoA-dependent acyltransferases"/>
    <property type="match status" value="2"/>
</dbReference>
<comment type="pathway">
    <text evidence="2">Siderophore biosynthesis; mycobactin biosynthesis.</text>
</comment>
<protein>
    <recommendedName>
        <fullName evidence="4">Phenyloxazoline synthase MbtB</fullName>
    </recommendedName>
    <alternativeName>
        <fullName evidence="8">Mycobactin synthetase protein B</fullName>
    </alternativeName>
</protein>
<dbReference type="PROSITE" id="PS50075">
    <property type="entry name" value="CARRIER"/>
    <property type="match status" value="2"/>
</dbReference>
<dbReference type="PANTHER" id="PTHR45527:SF10">
    <property type="entry name" value="PYOCHELIN SYNTHASE PCHF"/>
    <property type="match status" value="1"/>
</dbReference>
<proteinExistence type="inferred from homology"/>
<feature type="domain" description="Carrier" evidence="9">
    <location>
        <begin position="11"/>
        <end position="85"/>
    </location>
</feature>
<dbReference type="Pfam" id="PF00550">
    <property type="entry name" value="PP-binding"/>
    <property type="match status" value="2"/>
</dbReference>
<evidence type="ECO:0000313" key="10">
    <source>
        <dbReference type="EMBL" id="MDX8055698.1"/>
    </source>
</evidence>
<gene>
    <name evidence="10" type="ORF">SK571_40515</name>
</gene>
<dbReference type="InterPro" id="IPR000873">
    <property type="entry name" value="AMP-dep_synth/lig_dom"/>
</dbReference>
<dbReference type="Pfam" id="PF00668">
    <property type="entry name" value="Condensation"/>
    <property type="match status" value="1"/>
</dbReference>
<dbReference type="NCBIfam" id="TIGR01733">
    <property type="entry name" value="AA-adenyl-dom"/>
    <property type="match status" value="1"/>
</dbReference>
<evidence type="ECO:0000313" key="11">
    <source>
        <dbReference type="Proteomes" id="UP001271792"/>
    </source>
</evidence>
<evidence type="ECO:0000259" key="9">
    <source>
        <dbReference type="PROSITE" id="PS50075"/>
    </source>
</evidence>
<dbReference type="Pfam" id="PF13193">
    <property type="entry name" value="AMP-binding_C"/>
    <property type="match status" value="1"/>
</dbReference>
<dbReference type="InterPro" id="IPR001242">
    <property type="entry name" value="Condensation_dom"/>
</dbReference>
<dbReference type="Gene3D" id="3.30.559.10">
    <property type="entry name" value="Chloramphenicol acetyltransferase-like domain"/>
    <property type="match status" value="1"/>
</dbReference>
<dbReference type="PANTHER" id="PTHR45527">
    <property type="entry name" value="NONRIBOSOMAL PEPTIDE SYNTHETASE"/>
    <property type="match status" value="1"/>
</dbReference>
<comment type="similarity">
    <text evidence="3">Belongs to the ATP-dependent AMP-binding enzyme family. MbtB subfamily.</text>
</comment>
<evidence type="ECO:0000256" key="1">
    <source>
        <dbReference type="ARBA" id="ARBA00001957"/>
    </source>
</evidence>
<dbReference type="InterPro" id="IPR036736">
    <property type="entry name" value="ACP-like_sf"/>
</dbReference>
<evidence type="ECO:0000256" key="5">
    <source>
        <dbReference type="ARBA" id="ARBA00022450"/>
    </source>
</evidence>
<organism evidence="10 11">
    <name type="scientific">Lentzea kristufekii</name>
    <dbReference type="NCBI Taxonomy" id="3095430"/>
    <lineage>
        <taxon>Bacteria</taxon>
        <taxon>Bacillati</taxon>
        <taxon>Actinomycetota</taxon>
        <taxon>Actinomycetes</taxon>
        <taxon>Pseudonocardiales</taxon>
        <taxon>Pseudonocardiaceae</taxon>
        <taxon>Lentzea</taxon>
    </lineage>
</organism>
<dbReference type="EMBL" id="JAXAVV010000031">
    <property type="protein sequence ID" value="MDX8055698.1"/>
    <property type="molecule type" value="Genomic_DNA"/>
</dbReference>
<dbReference type="SMART" id="SM00823">
    <property type="entry name" value="PKS_PP"/>
    <property type="match status" value="2"/>
</dbReference>
<keyword evidence="7" id="KW-0436">Ligase</keyword>
<dbReference type="Gene3D" id="3.30.300.30">
    <property type="match status" value="1"/>
</dbReference>
<sequence>MSSSMQCEPSESMRGDVGSCVAEVLGIGRDELGPDVPLTSLGLESFLAVRLRRRLRDRLGLDLPLTAFLGQASLRSLEVLAVGGPENEESFPLTPVQAAYWVGRDPAFPLGGVATFYYYEYDRNPVSGDQETDLKRLEEAWNRLVDRHPMLRMVVGNDGRQRIGPRGRHHRFGVTDLRAVRQQECERVLAELRQQKSHQVLSPDTGPLFDLHATFLPGGRTRIHFGVDVLAMDMASWMLLMRQWRVLTDDPAAPLPSAPTTFGELVRRRDTDAHRREEDERYWRTRAASLPGGPGLPWTRSAGEIGVPRFTRHEVRLDRSAWARLRDRSAREGISPTALLLTAFALVLNRWGARDPFCLNATLFDRPDEPGLEHLVGDFTTTALIALPAVDPLEWPGFTDYARTVNHQFWADLDHRSVSGVEVIRAHGDRRVVDGAPPYPVVFTSGIGLGAGDEPAAAWLGEEVFGVSQTPQVLLDHIVWEEGGVLRVAWDAVDEALPPGYVDGMAAAYLRLLRRLADDDVAWQDRCLGWDPTFAEAELLDCAPFGPVGELLHDPWRSAVRRADETAAVLQDGVAVTHGELRAAAGNVAGHLAAHGVGPGDLVAVVCTKSADQITAALGISLCGAGYVPVEPSWPAARLESICARAEVRHLITNVDLQAPLGTSVHRIDEIEPGGMTPGEPRADELAYVIFTSGSTGSPKGVAVEHRMARCTIDDVVDRFGIGHDDRVLALSALSFDLSVFDVYGVLGAGGALVLPAPERQRDPQHWLELLATHRITVWNTAPALLEMLVDYAEADQEAAARDLRSLRLVMLSGDWIPVSLPDRLRAMAPDVRFISLGGATEASIWSICHPVDEVDPRWPSIPYGRALRGQSFQILDQDGGPVPVGVAGELHIGGDGVARGYIGDSTQTADRFRTHPLLGQRLYRTGDLGRWRPDGTVEFLGRVDRQVKVRGHRIELGEIEAVLARQHGVRRGVVSALPGPDQRPRLVAHVVADDGWDERRAVAGLAQRLPDYMIPARFVQLGALPVTANGKVDHSALPNPYAGGPAPVARVAEEAPADLWTAIRGEAEKRGLRLSVVVHPGDLSPAQALSAAGEWARSVSGAAARAGVALAEGLPVDGLIELAPLPGAPAVVAAPRAPELPALSSSGATQQESSPPVADTGVLEAVREVFTELLGRTVDLDRAFFDLGATSLNLVVAHRRLRTELCETLSVVDLFAQNTVRALAEHIIGARGPEVRAAGGRAADRRQARAMAAELAR</sequence>
<dbReference type="CDD" id="cd19535">
    <property type="entry name" value="Cyc_NRPS"/>
    <property type="match status" value="1"/>
</dbReference>
<dbReference type="Gene3D" id="3.40.50.12780">
    <property type="entry name" value="N-terminal domain of ligase-like"/>
    <property type="match status" value="1"/>
</dbReference>
<dbReference type="InterPro" id="IPR042099">
    <property type="entry name" value="ANL_N_sf"/>
</dbReference>
<keyword evidence="6" id="KW-0597">Phosphoprotein</keyword>
<dbReference type="InterPro" id="IPR057737">
    <property type="entry name" value="Condensation_MtbB-like"/>
</dbReference>
<dbReference type="SUPFAM" id="SSF56801">
    <property type="entry name" value="Acetyl-CoA synthetase-like"/>
    <property type="match status" value="1"/>
</dbReference>
<evidence type="ECO:0000256" key="3">
    <source>
        <dbReference type="ARBA" id="ARBA00007380"/>
    </source>
</evidence>
<keyword evidence="11" id="KW-1185">Reference proteome</keyword>
<dbReference type="Pfam" id="PF00501">
    <property type="entry name" value="AMP-binding"/>
    <property type="match status" value="1"/>
</dbReference>
<dbReference type="InterPro" id="IPR020845">
    <property type="entry name" value="AMP-binding_CS"/>
</dbReference>
<keyword evidence="5" id="KW-0596">Phosphopantetheine</keyword>
<evidence type="ECO:0000256" key="8">
    <source>
        <dbReference type="ARBA" id="ARBA00033440"/>
    </source>
</evidence>
<dbReference type="InterPro" id="IPR023213">
    <property type="entry name" value="CAT-like_dom_sf"/>
</dbReference>
<dbReference type="Proteomes" id="UP001271792">
    <property type="component" value="Unassembled WGS sequence"/>
</dbReference>
<dbReference type="Gene3D" id="1.10.1200.10">
    <property type="entry name" value="ACP-like"/>
    <property type="match status" value="2"/>
</dbReference>
<dbReference type="InterPro" id="IPR010071">
    <property type="entry name" value="AA_adenyl_dom"/>
</dbReference>
<comment type="cofactor">
    <cofactor evidence="1">
        <name>pantetheine 4'-phosphate</name>
        <dbReference type="ChEBI" id="CHEBI:47942"/>
    </cofactor>
</comment>
<evidence type="ECO:0000256" key="4">
    <source>
        <dbReference type="ARBA" id="ARBA00016743"/>
    </source>
</evidence>
<feature type="domain" description="Carrier" evidence="9">
    <location>
        <begin position="1157"/>
        <end position="1232"/>
    </location>
</feature>
<dbReference type="CDD" id="cd12114">
    <property type="entry name" value="A_NRPS_TlmIV_like"/>
    <property type="match status" value="1"/>
</dbReference>
<dbReference type="InterPro" id="IPR045851">
    <property type="entry name" value="AMP-bd_C_sf"/>
</dbReference>
<dbReference type="PROSITE" id="PS00455">
    <property type="entry name" value="AMP_BINDING"/>
    <property type="match status" value="1"/>
</dbReference>